<dbReference type="InterPro" id="IPR006594">
    <property type="entry name" value="LisH"/>
</dbReference>
<keyword evidence="2" id="KW-0853">WD repeat</keyword>
<keyword evidence="6" id="KW-1185">Reference proteome</keyword>
<evidence type="ECO:0000256" key="3">
    <source>
        <dbReference type="ARBA" id="ARBA00022737"/>
    </source>
</evidence>
<dbReference type="PROSITE" id="PS50896">
    <property type="entry name" value="LISH"/>
    <property type="match status" value="1"/>
</dbReference>
<dbReference type="SMART" id="SM00667">
    <property type="entry name" value="LisH"/>
    <property type="match status" value="1"/>
</dbReference>
<evidence type="ECO:0000313" key="5">
    <source>
        <dbReference type="EMBL" id="GFH09012.1"/>
    </source>
</evidence>
<dbReference type="Pfam" id="PF08513">
    <property type="entry name" value="LisH"/>
    <property type="match status" value="1"/>
</dbReference>
<evidence type="ECO:0000256" key="2">
    <source>
        <dbReference type="ARBA" id="ARBA00022574"/>
    </source>
</evidence>
<organism evidence="5 6">
    <name type="scientific">Haematococcus lacustris</name>
    <name type="common">Green alga</name>
    <name type="synonym">Haematococcus pluvialis</name>
    <dbReference type="NCBI Taxonomy" id="44745"/>
    <lineage>
        <taxon>Eukaryota</taxon>
        <taxon>Viridiplantae</taxon>
        <taxon>Chlorophyta</taxon>
        <taxon>core chlorophytes</taxon>
        <taxon>Chlorophyceae</taxon>
        <taxon>CS clade</taxon>
        <taxon>Chlamydomonadales</taxon>
        <taxon>Haematococcaceae</taxon>
        <taxon>Haematococcus</taxon>
    </lineage>
</organism>
<dbReference type="GO" id="GO:0006357">
    <property type="term" value="P:regulation of transcription by RNA polymerase II"/>
    <property type="evidence" value="ECO:0007669"/>
    <property type="project" value="TreeGrafter"/>
</dbReference>
<dbReference type="PANTHER" id="PTHR22846:SF2">
    <property type="entry name" value="F-BOX-LIKE_WD REPEAT-CONTAINING PROTEIN EBI"/>
    <property type="match status" value="1"/>
</dbReference>
<reference evidence="5 6" key="1">
    <citation type="submission" date="2020-02" db="EMBL/GenBank/DDBJ databases">
        <title>Draft genome sequence of Haematococcus lacustris strain NIES-144.</title>
        <authorList>
            <person name="Morimoto D."/>
            <person name="Nakagawa S."/>
            <person name="Yoshida T."/>
            <person name="Sawayama S."/>
        </authorList>
    </citation>
    <scope>NUCLEOTIDE SEQUENCE [LARGE SCALE GENOMIC DNA]</scope>
    <source>
        <strain evidence="5 6">NIES-144</strain>
    </source>
</reference>
<keyword evidence="3" id="KW-0677">Repeat</keyword>
<evidence type="ECO:0000256" key="4">
    <source>
        <dbReference type="ARBA" id="ARBA00023242"/>
    </source>
</evidence>
<protein>
    <submittedName>
        <fullName evidence="5">F-box-like/WD repeat domain-containing protein</fullName>
    </submittedName>
</protein>
<comment type="subcellular location">
    <subcellularLocation>
        <location evidence="1">Nucleus</location>
    </subcellularLocation>
</comment>
<dbReference type="FunFam" id="1.20.960.30:FF:000001">
    <property type="entry name" value="F-box-like/WD repeat-containing protein TBL1XR1"/>
    <property type="match status" value="1"/>
</dbReference>
<accession>A0A699Z0Y3</accession>
<dbReference type="InterPro" id="IPR045183">
    <property type="entry name" value="Ebi-like"/>
</dbReference>
<dbReference type="PANTHER" id="PTHR22846">
    <property type="entry name" value="WD40 REPEAT PROTEIN"/>
    <property type="match status" value="1"/>
</dbReference>
<gene>
    <name evidence="5" type="ORF">HaLaN_04071</name>
</gene>
<dbReference type="GO" id="GO:0003714">
    <property type="term" value="F:transcription corepressor activity"/>
    <property type="evidence" value="ECO:0007669"/>
    <property type="project" value="InterPro"/>
</dbReference>
<dbReference type="GO" id="GO:0000118">
    <property type="term" value="C:histone deacetylase complex"/>
    <property type="evidence" value="ECO:0007669"/>
    <property type="project" value="TreeGrafter"/>
</dbReference>
<proteinExistence type="predicted"/>
<evidence type="ECO:0000256" key="1">
    <source>
        <dbReference type="ARBA" id="ARBA00004123"/>
    </source>
</evidence>
<keyword evidence="4" id="KW-0539">Nucleus</keyword>
<dbReference type="AlphaFoldDB" id="A0A699Z0Y3"/>
<name>A0A699Z0Y3_HAELA</name>
<dbReference type="Proteomes" id="UP000485058">
    <property type="component" value="Unassembled WGS sequence"/>
</dbReference>
<dbReference type="EMBL" id="BLLF01000202">
    <property type="protein sequence ID" value="GFH09012.1"/>
    <property type="molecule type" value="Genomic_DNA"/>
</dbReference>
<evidence type="ECO:0000313" key="6">
    <source>
        <dbReference type="Proteomes" id="UP000485058"/>
    </source>
</evidence>
<dbReference type="Gene3D" id="1.20.960.30">
    <property type="match status" value="1"/>
</dbReference>
<sequence>MHAQKTGCESGPQLFNKPPMHILTSDHVNYMVFRYLQEAGFGHSAFTFAHEAQVSRMMMDPNNVAPGTLVALIQKGMQYLELEVNIDGQDGEIDGELKMLTPEELLTADIDQLRQLVQERREDDRPGEESWQCGPGCVAYHQIYQRGHTSLLCADVVGTAGQAGRQGLGHRVRRGVGEGCG</sequence>
<comment type="caution">
    <text evidence="5">The sequence shown here is derived from an EMBL/GenBank/DDBJ whole genome shotgun (WGS) entry which is preliminary data.</text>
</comment>